<name>A0A2Z4IGC2_9BACT</name>
<evidence type="ECO:0000313" key="3">
    <source>
        <dbReference type="Proteomes" id="UP000248688"/>
    </source>
</evidence>
<reference evidence="2 3" key="1">
    <citation type="submission" date="2018-06" db="EMBL/GenBank/DDBJ databases">
        <title>Echinicola strongylocentroti sp. nov., isolated from a sea urchin Strongylocentrotus intermedius.</title>
        <authorList>
            <person name="Bae S.S."/>
        </authorList>
    </citation>
    <scope>NUCLEOTIDE SEQUENCE [LARGE SCALE GENOMIC DNA]</scope>
    <source>
        <strain evidence="2 3">MEBiC08714</strain>
    </source>
</reference>
<evidence type="ECO:0000259" key="1">
    <source>
        <dbReference type="Pfam" id="PF13304"/>
    </source>
</evidence>
<keyword evidence="3" id="KW-1185">Reference proteome</keyword>
<dbReference type="GO" id="GO:0005524">
    <property type="term" value="F:ATP binding"/>
    <property type="evidence" value="ECO:0007669"/>
    <property type="project" value="UniProtKB-KW"/>
</dbReference>
<evidence type="ECO:0000313" key="2">
    <source>
        <dbReference type="EMBL" id="AWW30201.1"/>
    </source>
</evidence>
<keyword evidence="2" id="KW-0067">ATP-binding</keyword>
<dbReference type="Proteomes" id="UP000248688">
    <property type="component" value="Chromosome"/>
</dbReference>
<dbReference type="Gene3D" id="3.40.50.300">
    <property type="entry name" value="P-loop containing nucleotide triphosphate hydrolases"/>
    <property type="match status" value="1"/>
</dbReference>
<proteinExistence type="predicted"/>
<organism evidence="2 3">
    <name type="scientific">Echinicola strongylocentroti</name>
    <dbReference type="NCBI Taxonomy" id="1795355"/>
    <lineage>
        <taxon>Bacteria</taxon>
        <taxon>Pseudomonadati</taxon>
        <taxon>Bacteroidota</taxon>
        <taxon>Cytophagia</taxon>
        <taxon>Cytophagales</taxon>
        <taxon>Cyclobacteriaceae</taxon>
        <taxon>Echinicola</taxon>
    </lineage>
</organism>
<dbReference type="SUPFAM" id="SSF52540">
    <property type="entry name" value="P-loop containing nucleoside triphosphate hydrolases"/>
    <property type="match status" value="1"/>
</dbReference>
<keyword evidence="2" id="KW-0547">Nucleotide-binding</keyword>
<dbReference type="PANTHER" id="PTHR43581">
    <property type="entry name" value="ATP/GTP PHOSPHATASE"/>
    <property type="match status" value="1"/>
</dbReference>
<dbReference type="InterPro" id="IPR003959">
    <property type="entry name" value="ATPase_AAA_core"/>
</dbReference>
<dbReference type="KEGG" id="est:DN752_08730"/>
<dbReference type="InterPro" id="IPR027417">
    <property type="entry name" value="P-loop_NTPase"/>
</dbReference>
<protein>
    <submittedName>
        <fullName evidence="2">ATP-binding protein</fullName>
    </submittedName>
</protein>
<dbReference type="Pfam" id="PF13304">
    <property type="entry name" value="AAA_21"/>
    <property type="match status" value="1"/>
</dbReference>
<dbReference type="OrthoDB" id="9805802at2"/>
<dbReference type="PANTHER" id="PTHR43581:SF4">
    <property type="entry name" value="ATP_GTP PHOSPHATASE"/>
    <property type="match status" value="1"/>
</dbReference>
<dbReference type="CDD" id="cd00267">
    <property type="entry name" value="ABC_ATPase"/>
    <property type="match status" value="1"/>
</dbReference>
<gene>
    <name evidence="2" type="ORF">DN752_08730</name>
</gene>
<dbReference type="EMBL" id="CP030041">
    <property type="protein sequence ID" value="AWW30201.1"/>
    <property type="molecule type" value="Genomic_DNA"/>
</dbReference>
<dbReference type="GO" id="GO:0016887">
    <property type="term" value="F:ATP hydrolysis activity"/>
    <property type="evidence" value="ECO:0007669"/>
    <property type="project" value="InterPro"/>
</dbReference>
<dbReference type="AlphaFoldDB" id="A0A2Z4IGC2"/>
<dbReference type="InterPro" id="IPR051396">
    <property type="entry name" value="Bact_Antivir_Def_Nuclease"/>
</dbReference>
<accession>A0A2Z4IGC2</accession>
<sequence length="366" mass="41448">MSVKHSPISKNNMIKSISIINFMGYSQFKAKEFAPINVLIGKNDTGKTGLLKLLYASTKGVDTYSRKNETEDISFKKVISEKLSNTFQPGKKGLGELVSKHERGKLSVDMEFSHTKLSYNDRLYFSFGDSTTKNIIDCQDKINPISTNFRCLFIPAKEVLTPLKAIRATRDNLHMPGFDDTYLDLIRALVIPTQRGNIAEELKGVNKKLEDLFEGKIEQGIDDDFIFKKGHSEFHINLTAEGVKKIGILTTLIRNRQLNSNSVLFLDEPETTLHPEATRELVEMLMLMAKSGIQIFLATHNYFVLKQMHLCARRDEIDAKCFVLEREKGQAITSKEYLLNKDFPENAISDEALKMADEEAKIDLGL</sequence>
<feature type="domain" description="ATPase AAA-type core" evidence="1">
    <location>
        <begin position="234"/>
        <end position="305"/>
    </location>
</feature>